<evidence type="ECO:0000313" key="2">
    <source>
        <dbReference type="Proteomes" id="UP001501676"/>
    </source>
</evidence>
<organism evidence="1 2">
    <name type="scientific">Cryptosporangium minutisporangium</name>
    <dbReference type="NCBI Taxonomy" id="113569"/>
    <lineage>
        <taxon>Bacteria</taxon>
        <taxon>Bacillati</taxon>
        <taxon>Actinomycetota</taxon>
        <taxon>Actinomycetes</taxon>
        <taxon>Cryptosporangiales</taxon>
        <taxon>Cryptosporangiaceae</taxon>
        <taxon>Cryptosporangium</taxon>
    </lineage>
</organism>
<protein>
    <submittedName>
        <fullName evidence="1">Uncharacterized protein</fullName>
    </submittedName>
</protein>
<proteinExistence type="predicted"/>
<sequence>MGVVGVSAERKEASIGWRRSGTALTSSDVAASRRCDTADTVIVTWVTPQYPQSGDQHLSCTDPEQKAIAI</sequence>
<reference evidence="2" key="1">
    <citation type="journal article" date="2019" name="Int. J. Syst. Evol. Microbiol.">
        <title>The Global Catalogue of Microorganisms (GCM) 10K type strain sequencing project: providing services to taxonomists for standard genome sequencing and annotation.</title>
        <authorList>
            <consortium name="The Broad Institute Genomics Platform"/>
            <consortium name="The Broad Institute Genome Sequencing Center for Infectious Disease"/>
            <person name="Wu L."/>
            <person name="Ma J."/>
        </authorList>
    </citation>
    <scope>NUCLEOTIDE SEQUENCE [LARGE SCALE GENOMIC DNA]</scope>
    <source>
        <strain evidence="2">JCM 9458</strain>
    </source>
</reference>
<keyword evidence="2" id="KW-1185">Reference proteome</keyword>
<accession>A0ABP6T4X3</accession>
<comment type="caution">
    <text evidence="1">The sequence shown here is derived from an EMBL/GenBank/DDBJ whole genome shotgun (WGS) entry which is preliminary data.</text>
</comment>
<name>A0ABP6T4X3_9ACTN</name>
<dbReference type="Proteomes" id="UP001501676">
    <property type="component" value="Unassembled WGS sequence"/>
</dbReference>
<gene>
    <name evidence="1" type="ORF">GCM10020369_50190</name>
</gene>
<evidence type="ECO:0000313" key="1">
    <source>
        <dbReference type="EMBL" id="GAA3391605.1"/>
    </source>
</evidence>
<dbReference type="EMBL" id="BAAAYN010000033">
    <property type="protein sequence ID" value="GAA3391605.1"/>
    <property type="molecule type" value="Genomic_DNA"/>
</dbReference>